<dbReference type="InterPro" id="IPR029058">
    <property type="entry name" value="AB_hydrolase_fold"/>
</dbReference>
<reference evidence="3" key="1">
    <citation type="submission" date="2018-02" db="EMBL/GenBank/DDBJ databases">
        <title>Genome sequence of Desulfocucumis palustris strain NAW-5.</title>
        <authorList>
            <person name="Watanabe M."/>
            <person name="Kojima H."/>
            <person name="Fukui M."/>
        </authorList>
    </citation>
    <scope>NUCLEOTIDE SEQUENCE [LARGE SCALE GENOMIC DNA]</scope>
    <source>
        <strain evidence="3">NAW-5</strain>
    </source>
</reference>
<dbReference type="GO" id="GO:0006654">
    <property type="term" value="P:phosphatidic acid biosynthetic process"/>
    <property type="evidence" value="ECO:0007669"/>
    <property type="project" value="TreeGrafter"/>
</dbReference>
<name>A0A2L2X8L7_9FIRM</name>
<dbReference type="InterPro" id="IPR000073">
    <property type="entry name" value="AB_hydrolase_1"/>
</dbReference>
<comment type="caution">
    <text evidence="2">The sequence shown here is derived from an EMBL/GenBank/DDBJ whole genome shotgun (WGS) entry which is preliminary data.</text>
</comment>
<dbReference type="OrthoDB" id="9775557at2"/>
<gene>
    <name evidence="2" type="ORF">DCCM_0544</name>
</gene>
<dbReference type="AlphaFoldDB" id="A0A2L2X8L7"/>
<protein>
    <recommendedName>
        <fullName evidence="1">AB hydrolase-1 domain-containing protein</fullName>
    </recommendedName>
</protein>
<dbReference type="Gene3D" id="3.40.50.1820">
    <property type="entry name" value="alpha/beta hydrolase"/>
    <property type="match status" value="1"/>
</dbReference>
<accession>A0A2L2X8L7</accession>
<feature type="domain" description="AB hydrolase-1" evidence="1">
    <location>
        <begin position="5"/>
        <end position="238"/>
    </location>
</feature>
<dbReference type="Proteomes" id="UP000239549">
    <property type="component" value="Unassembled WGS sequence"/>
</dbReference>
<dbReference type="SUPFAM" id="SSF53474">
    <property type="entry name" value="alpha/beta-Hydrolases"/>
    <property type="match status" value="1"/>
</dbReference>
<dbReference type="GO" id="GO:0055088">
    <property type="term" value="P:lipid homeostasis"/>
    <property type="evidence" value="ECO:0007669"/>
    <property type="project" value="TreeGrafter"/>
</dbReference>
<dbReference type="GO" id="GO:0052689">
    <property type="term" value="F:carboxylic ester hydrolase activity"/>
    <property type="evidence" value="ECO:0007669"/>
    <property type="project" value="TreeGrafter"/>
</dbReference>
<dbReference type="PANTHER" id="PTHR42886:SF42">
    <property type="entry name" value="ALPHA_BETA-HYDROLASES SUPERFAMILY PROTEIN"/>
    <property type="match status" value="1"/>
</dbReference>
<dbReference type="PANTHER" id="PTHR42886">
    <property type="entry name" value="RE40534P-RELATED"/>
    <property type="match status" value="1"/>
</dbReference>
<evidence type="ECO:0000313" key="3">
    <source>
        <dbReference type="Proteomes" id="UP000239549"/>
    </source>
</evidence>
<keyword evidence="3" id="KW-1185">Reference proteome</keyword>
<dbReference type="EMBL" id="BFAV01000028">
    <property type="protein sequence ID" value="GBF32350.1"/>
    <property type="molecule type" value="Genomic_DNA"/>
</dbReference>
<evidence type="ECO:0000259" key="1">
    <source>
        <dbReference type="Pfam" id="PF12697"/>
    </source>
</evidence>
<proteinExistence type="predicted"/>
<evidence type="ECO:0000313" key="2">
    <source>
        <dbReference type="EMBL" id="GBF32350.1"/>
    </source>
</evidence>
<dbReference type="GO" id="GO:0042171">
    <property type="term" value="F:lysophosphatidic acid acyltransferase activity"/>
    <property type="evidence" value="ECO:0007669"/>
    <property type="project" value="TreeGrafter"/>
</dbReference>
<organism evidence="2 3">
    <name type="scientific">Desulfocucumis palustris</name>
    <dbReference type="NCBI Taxonomy" id="1898651"/>
    <lineage>
        <taxon>Bacteria</taxon>
        <taxon>Bacillati</taxon>
        <taxon>Bacillota</taxon>
        <taxon>Clostridia</taxon>
        <taxon>Eubacteriales</taxon>
        <taxon>Desulfocucumaceae</taxon>
        <taxon>Desulfocucumis</taxon>
    </lineage>
</organism>
<dbReference type="RefSeq" id="WP_104370896.1">
    <property type="nucleotide sequence ID" value="NZ_BFAV01000028.1"/>
</dbReference>
<sequence length="254" mass="28835">MTDTIFMIHGMMCGDWCWENYKKYFEAKGYRCLTPTLRYHGMDPRDNPDPDLGSTSLLDYAGDLEKEINKLGGRPIIMGHSMGGLLAQILGARGLGESLVLLAPAAPYGIPSIKYSVLKSFIGVMSRGRFWRKSFRFSYDTAEYAVMHKMNAHERRAAYERMVYESGLAALQIGLWFLDVHRASRVDGDKIKCPVLVVSGSEDRITPAPVVKRVAEKYRAVSTYREFANHAHWVIGEPGWEEIAGYVWDWLENK</sequence>
<dbReference type="Pfam" id="PF12697">
    <property type="entry name" value="Abhydrolase_6"/>
    <property type="match status" value="1"/>
</dbReference>